<dbReference type="EMBL" id="VXIV02002702">
    <property type="protein sequence ID" value="KAF6023512.1"/>
    <property type="molecule type" value="Genomic_DNA"/>
</dbReference>
<dbReference type="Proteomes" id="UP000593567">
    <property type="component" value="Unassembled WGS sequence"/>
</dbReference>
<dbReference type="AlphaFoldDB" id="A0A7J7JB77"/>
<accession>A0A7J7JB77</accession>
<keyword evidence="2" id="KW-1185">Reference proteome</keyword>
<evidence type="ECO:0000313" key="1">
    <source>
        <dbReference type="EMBL" id="KAF6023512.1"/>
    </source>
</evidence>
<comment type="caution">
    <text evidence="1">The sequence shown here is derived from an EMBL/GenBank/DDBJ whole genome shotgun (WGS) entry which is preliminary data.</text>
</comment>
<proteinExistence type="predicted"/>
<reference evidence="1" key="1">
    <citation type="submission" date="2020-06" db="EMBL/GenBank/DDBJ databases">
        <title>Draft genome of Bugula neritina, a colonial animal packing powerful symbionts and potential medicines.</title>
        <authorList>
            <person name="Rayko M."/>
        </authorList>
    </citation>
    <scope>NUCLEOTIDE SEQUENCE [LARGE SCALE GENOMIC DNA]</scope>
    <source>
        <strain evidence="1">Kwan_BN1</strain>
    </source>
</reference>
<protein>
    <submittedName>
        <fullName evidence="1">Uncharacterized protein</fullName>
    </submittedName>
</protein>
<evidence type="ECO:0000313" key="2">
    <source>
        <dbReference type="Proteomes" id="UP000593567"/>
    </source>
</evidence>
<gene>
    <name evidence="1" type="ORF">EB796_018160</name>
</gene>
<name>A0A7J7JB77_BUGNE</name>
<sequence>MNCVIHSRVITFVCVTSSFPVAATSAVVYCATVMTINSLSHAGSVPSLSSTTTCHTTCSPLSPRSPYFLYYKMIYSYCAKYTF</sequence>
<organism evidence="1 2">
    <name type="scientific">Bugula neritina</name>
    <name type="common">Brown bryozoan</name>
    <name type="synonym">Sertularia neritina</name>
    <dbReference type="NCBI Taxonomy" id="10212"/>
    <lineage>
        <taxon>Eukaryota</taxon>
        <taxon>Metazoa</taxon>
        <taxon>Spiralia</taxon>
        <taxon>Lophotrochozoa</taxon>
        <taxon>Bryozoa</taxon>
        <taxon>Gymnolaemata</taxon>
        <taxon>Cheilostomatida</taxon>
        <taxon>Flustrina</taxon>
        <taxon>Buguloidea</taxon>
        <taxon>Bugulidae</taxon>
        <taxon>Bugula</taxon>
    </lineage>
</organism>